<feature type="region of interest" description="Disordered" evidence="1">
    <location>
        <begin position="40"/>
        <end position="60"/>
    </location>
</feature>
<sequence length="60" mass="6569">MSWLIENKEWVFSGIGVSVLFFVLSLFKKSSGLKQVQKSGANSTNYQAGGDIKIGSKNDK</sequence>
<evidence type="ECO:0000313" key="4">
    <source>
        <dbReference type="Proteomes" id="UP000502117"/>
    </source>
</evidence>
<gene>
    <name evidence="3" type="ORF">GII14_10145</name>
</gene>
<keyword evidence="2" id="KW-0472">Membrane</keyword>
<dbReference type="EMBL" id="CP045857">
    <property type="protein sequence ID" value="QIJ04478.1"/>
    <property type="molecule type" value="Genomic_DNA"/>
</dbReference>
<organism evidence="3 4">
    <name type="scientific">Shewanella chilikensis</name>
    <dbReference type="NCBI Taxonomy" id="558541"/>
    <lineage>
        <taxon>Bacteria</taxon>
        <taxon>Pseudomonadati</taxon>
        <taxon>Pseudomonadota</taxon>
        <taxon>Gammaproteobacteria</taxon>
        <taxon>Alteromonadales</taxon>
        <taxon>Shewanellaceae</taxon>
        <taxon>Shewanella</taxon>
    </lineage>
</organism>
<keyword evidence="2" id="KW-1133">Transmembrane helix</keyword>
<dbReference type="KEGG" id="schk:GII14_10145"/>
<evidence type="ECO:0000313" key="3">
    <source>
        <dbReference type="EMBL" id="QIJ04478.1"/>
    </source>
</evidence>
<feature type="transmembrane region" description="Helical" evidence="2">
    <location>
        <begin position="12"/>
        <end position="28"/>
    </location>
</feature>
<proteinExistence type="predicted"/>
<evidence type="ECO:0000256" key="2">
    <source>
        <dbReference type="SAM" id="Phobius"/>
    </source>
</evidence>
<keyword evidence="2" id="KW-0812">Transmembrane</keyword>
<dbReference type="Proteomes" id="UP000502117">
    <property type="component" value="Chromosome"/>
</dbReference>
<reference evidence="3 4" key="1">
    <citation type="submission" date="2019-11" db="EMBL/GenBank/DDBJ databases">
        <title>Complete Genome Sequence of Shewanella chilikensis Strain DC57, Isolated from Corroded Seal Rings at a floating production facility in Australia.</title>
        <authorList>
            <person name="Salgar-Chaparro S.J."/>
            <person name="Castillo-Villamizar G.A."/>
            <person name="Poehlein A."/>
            <person name="Daniel R."/>
            <person name="Machuca L."/>
        </authorList>
    </citation>
    <scope>NUCLEOTIDE SEQUENCE [LARGE SCALE GENOMIC DNA]</scope>
    <source>
        <strain evidence="3 4">DC57</strain>
    </source>
</reference>
<protein>
    <submittedName>
        <fullName evidence="3">Uncharacterized protein</fullName>
    </submittedName>
</protein>
<name>A0A6G7LRR3_9GAMM</name>
<evidence type="ECO:0000256" key="1">
    <source>
        <dbReference type="SAM" id="MobiDB-lite"/>
    </source>
</evidence>
<dbReference type="AlphaFoldDB" id="A0A6G7LRR3"/>
<accession>A0A6G7LRR3</accession>
<dbReference type="RefSeq" id="WP_165564986.1">
    <property type="nucleotide sequence ID" value="NZ_CP045857.1"/>
</dbReference>